<protein>
    <recommendedName>
        <fullName evidence="4">Lipoprotein</fullName>
    </recommendedName>
</protein>
<accession>A0A9X1FRZ1</accession>
<sequence length="104" mass="10753">MFKYLIFACLTLGLAGIPPPAAAANCGPRDAVIESLKSKYAEHFTAGGLQKTRAAQSIMEIWSSPDTGTFTVLLTSPNGISCVVAAGTDFFEGPEVSPVDGTAS</sequence>
<name>A0A9X1FRZ1_9RHOB</name>
<reference evidence="2" key="1">
    <citation type="submission" date="2021-07" db="EMBL/GenBank/DDBJ databases">
        <title>Roseobacter insulae sp. nov., isolated from a tidal flat.</title>
        <authorList>
            <person name="Park S."/>
            <person name="Yoon J.-H."/>
        </authorList>
    </citation>
    <scope>NUCLEOTIDE SEQUENCE</scope>
    <source>
        <strain evidence="2">YSTF-M11</strain>
    </source>
</reference>
<organism evidence="2 3">
    <name type="scientific">Roseobacter insulae</name>
    <dbReference type="NCBI Taxonomy" id="2859783"/>
    <lineage>
        <taxon>Bacteria</taxon>
        <taxon>Pseudomonadati</taxon>
        <taxon>Pseudomonadota</taxon>
        <taxon>Alphaproteobacteria</taxon>
        <taxon>Rhodobacterales</taxon>
        <taxon>Roseobacteraceae</taxon>
        <taxon>Roseobacter</taxon>
    </lineage>
</organism>
<gene>
    <name evidence="2" type="ORF">KX928_02705</name>
</gene>
<comment type="caution">
    <text evidence="2">The sequence shown here is derived from an EMBL/GenBank/DDBJ whole genome shotgun (WGS) entry which is preliminary data.</text>
</comment>
<feature type="signal peptide" evidence="1">
    <location>
        <begin position="1"/>
        <end position="23"/>
    </location>
</feature>
<keyword evidence="1" id="KW-0732">Signal</keyword>
<proteinExistence type="predicted"/>
<evidence type="ECO:0008006" key="4">
    <source>
        <dbReference type="Google" id="ProtNLM"/>
    </source>
</evidence>
<evidence type="ECO:0000313" key="3">
    <source>
        <dbReference type="Proteomes" id="UP001138661"/>
    </source>
</evidence>
<dbReference type="Proteomes" id="UP001138661">
    <property type="component" value="Unassembled WGS sequence"/>
</dbReference>
<dbReference type="RefSeq" id="WP_219498575.1">
    <property type="nucleotide sequence ID" value="NZ_JAHXDN010000001.1"/>
</dbReference>
<evidence type="ECO:0000256" key="1">
    <source>
        <dbReference type="SAM" id="SignalP"/>
    </source>
</evidence>
<evidence type="ECO:0000313" key="2">
    <source>
        <dbReference type="EMBL" id="MBW4706689.1"/>
    </source>
</evidence>
<feature type="chain" id="PRO_5040889592" description="Lipoprotein" evidence="1">
    <location>
        <begin position="24"/>
        <end position="104"/>
    </location>
</feature>
<dbReference type="AlphaFoldDB" id="A0A9X1FRZ1"/>
<keyword evidence="3" id="KW-1185">Reference proteome</keyword>
<dbReference type="EMBL" id="JAHXDN010000001">
    <property type="protein sequence ID" value="MBW4706689.1"/>
    <property type="molecule type" value="Genomic_DNA"/>
</dbReference>